<gene>
    <name evidence="6" type="ORF">FAM09_30545</name>
</gene>
<evidence type="ECO:0000313" key="7">
    <source>
        <dbReference type="Proteomes" id="UP000306918"/>
    </source>
</evidence>
<proteinExistence type="inferred from homology"/>
<feature type="transmembrane region" description="Helical" evidence="4">
    <location>
        <begin position="135"/>
        <end position="153"/>
    </location>
</feature>
<dbReference type="RefSeq" id="WP_136580974.1">
    <property type="nucleotide sequence ID" value="NZ_STFF01000017.1"/>
</dbReference>
<comment type="similarity">
    <text evidence="1 3">Belongs to the short-chain dehydrogenases/reductases (SDR) family.</text>
</comment>
<evidence type="ECO:0000313" key="6">
    <source>
        <dbReference type="EMBL" id="THU30242.1"/>
    </source>
</evidence>
<evidence type="ECO:0000259" key="5">
    <source>
        <dbReference type="SMART" id="SM00822"/>
    </source>
</evidence>
<sequence>MNIKENKKVWFVTGASKGLGLALTKTLLEAEYRVAATSRNEAQLISSAGAVSDKFLPLGVDLTDKLAVKKAIANTVQKFGQLDVIVNNAGYGMGGTVEEFSEQELKQSFDVNVFAPVYVMQAALPFLRRQRSGHIINISSIAGFAAATGWAMYAATKFALTGMTEVLAQDLKDLDIHATVVAPGAFRTEFLSNNSLVFTQNSIGDYSSVRKSHQRYRSMHGVQAGDPNKAAAAFIELAEMPDPPTILFLGSDAYNRAKGKIDDLNRSLNELKNITFSTDY</sequence>
<keyword evidence="7" id="KW-1185">Reference proteome</keyword>
<evidence type="ECO:0000256" key="4">
    <source>
        <dbReference type="SAM" id="Phobius"/>
    </source>
</evidence>
<dbReference type="SMART" id="SM00822">
    <property type="entry name" value="PKS_KR"/>
    <property type="match status" value="1"/>
</dbReference>
<dbReference type="SUPFAM" id="SSF51735">
    <property type="entry name" value="NAD(P)-binding Rossmann-fold domains"/>
    <property type="match status" value="1"/>
</dbReference>
<dbReference type="AlphaFoldDB" id="A0A4S8HCJ6"/>
<dbReference type="Pfam" id="PF00106">
    <property type="entry name" value="adh_short"/>
    <property type="match status" value="1"/>
</dbReference>
<dbReference type="EMBL" id="STFF01000017">
    <property type="protein sequence ID" value="THU30242.1"/>
    <property type="molecule type" value="Genomic_DNA"/>
</dbReference>
<dbReference type="InterPro" id="IPR057326">
    <property type="entry name" value="KR_dom"/>
</dbReference>
<accession>A0A4S8HCJ6</accession>
<dbReference type="PANTHER" id="PTHR43976:SF16">
    <property type="entry name" value="SHORT-CHAIN DEHYDROGENASE_REDUCTASE FAMILY PROTEIN"/>
    <property type="match status" value="1"/>
</dbReference>
<dbReference type="GO" id="GO:0016491">
    <property type="term" value="F:oxidoreductase activity"/>
    <property type="evidence" value="ECO:0007669"/>
    <property type="project" value="UniProtKB-KW"/>
</dbReference>
<dbReference type="CDD" id="cd05374">
    <property type="entry name" value="17beta-HSD-like_SDR_c"/>
    <property type="match status" value="1"/>
</dbReference>
<dbReference type="PRINTS" id="PR00080">
    <property type="entry name" value="SDRFAMILY"/>
</dbReference>
<keyword evidence="2" id="KW-0560">Oxidoreductase</keyword>
<dbReference type="InterPro" id="IPR002347">
    <property type="entry name" value="SDR_fam"/>
</dbReference>
<dbReference type="OrthoDB" id="1235794at2"/>
<evidence type="ECO:0000256" key="3">
    <source>
        <dbReference type="RuleBase" id="RU000363"/>
    </source>
</evidence>
<keyword evidence="4" id="KW-0812">Transmembrane</keyword>
<dbReference type="PROSITE" id="PS00061">
    <property type="entry name" value="ADH_SHORT"/>
    <property type="match status" value="1"/>
</dbReference>
<dbReference type="PANTHER" id="PTHR43976">
    <property type="entry name" value="SHORT CHAIN DEHYDROGENASE"/>
    <property type="match status" value="1"/>
</dbReference>
<dbReference type="InterPro" id="IPR036291">
    <property type="entry name" value="NAD(P)-bd_dom_sf"/>
</dbReference>
<protein>
    <submittedName>
        <fullName evidence="6">SDR family NAD(P)-dependent oxidoreductase</fullName>
    </submittedName>
</protein>
<reference evidence="6 7" key="1">
    <citation type="submission" date="2019-04" db="EMBL/GenBank/DDBJ databases">
        <title>Niastella caeni sp. nov., isolated from activated sludge.</title>
        <authorList>
            <person name="Sheng M."/>
        </authorList>
    </citation>
    <scope>NUCLEOTIDE SEQUENCE [LARGE SCALE GENOMIC DNA]</scope>
    <source>
        <strain evidence="6 7">HX-2-15</strain>
    </source>
</reference>
<comment type="caution">
    <text evidence="6">The sequence shown here is derived from an EMBL/GenBank/DDBJ whole genome shotgun (WGS) entry which is preliminary data.</text>
</comment>
<evidence type="ECO:0000256" key="2">
    <source>
        <dbReference type="ARBA" id="ARBA00023002"/>
    </source>
</evidence>
<dbReference type="InterPro" id="IPR051911">
    <property type="entry name" value="SDR_oxidoreductase"/>
</dbReference>
<dbReference type="InterPro" id="IPR020904">
    <property type="entry name" value="Sc_DH/Rdtase_CS"/>
</dbReference>
<keyword evidence="4" id="KW-1133">Transmembrane helix</keyword>
<dbReference type="Gene3D" id="3.40.50.720">
    <property type="entry name" value="NAD(P)-binding Rossmann-like Domain"/>
    <property type="match status" value="1"/>
</dbReference>
<feature type="domain" description="Ketoreductase" evidence="5">
    <location>
        <begin position="8"/>
        <end position="189"/>
    </location>
</feature>
<keyword evidence="4" id="KW-0472">Membrane</keyword>
<evidence type="ECO:0000256" key="1">
    <source>
        <dbReference type="ARBA" id="ARBA00006484"/>
    </source>
</evidence>
<organism evidence="6 7">
    <name type="scientific">Niastella caeni</name>
    <dbReference type="NCBI Taxonomy" id="2569763"/>
    <lineage>
        <taxon>Bacteria</taxon>
        <taxon>Pseudomonadati</taxon>
        <taxon>Bacteroidota</taxon>
        <taxon>Chitinophagia</taxon>
        <taxon>Chitinophagales</taxon>
        <taxon>Chitinophagaceae</taxon>
        <taxon>Niastella</taxon>
    </lineage>
</organism>
<dbReference type="PRINTS" id="PR00081">
    <property type="entry name" value="GDHRDH"/>
</dbReference>
<dbReference type="Proteomes" id="UP000306918">
    <property type="component" value="Unassembled WGS sequence"/>
</dbReference>
<name>A0A4S8HCJ6_9BACT</name>